<dbReference type="RefSeq" id="WP_188485983.1">
    <property type="nucleotide sequence ID" value="NZ_BMCS01000001.1"/>
</dbReference>
<feature type="domain" description="DUF4873" evidence="2">
    <location>
        <begin position="16"/>
        <end position="107"/>
    </location>
</feature>
<gene>
    <name evidence="3" type="ORF">GCM10007298_01400</name>
</gene>
<dbReference type="InterPro" id="IPR032371">
    <property type="entry name" value="DUF4873"/>
</dbReference>
<evidence type="ECO:0000259" key="2">
    <source>
        <dbReference type="Pfam" id="PF16170"/>
    </source>
</evidence>
<evidence type="ECO:0000313" key="3">
    <source>
        <dbReference type="EMBL" id="GGF09206.1"/>
    </source>
</evidence>
<reference evidence="4" key="1">
    <citation type="journal article" date="2019" name="Int. J. Syst. Evol. Microbiol.">
        <title>The Global Catalogue of Microorganisms (GCM) 10K type strain sequencing project: providing services to taxonomists for standard genome sequencing and annotation.</title>
        <authorList>
            <consortium name="The Broad Institute Genomics Platform"/>
            <consortium name="The Broad Institute Genome Sequencing Center for Infectious Disease"/>
            <person name="Wu L."/>
            <person name="Ma J."/>
        </authorList>
    </citation>
    <scope>NUCLEOTIDE SEQUENCE [LARGE SCALE GENOMIC DNA]</scope>
    <source>
        <strain evidence="4">CCM 7855</strain>
    </source>
</reference>
<accession>A0ABQ1U2G5</accession>
<feature type="region of interest" description="Disordered" evidence="1">
    <location>
        <begin position="1"/>
        <end position="23"/>
    </location>
</feature>
<evidence type="ECO:0000313" key="4">
    <source>
        <dbReference type="Proteomes" id="UP000632454"/>
    </source>
</evidence>
<dbReference type="EMBL" id="BMCS01000001">
    <property type="protein sequence ID" value="GGF09206.1"/>
    <property type="molecule type" value="Genomic_DNA"/>
</dbReference>
<protein>
    <recommendedName>
        <fullName evidence="2">DUF4873 domain-containing protein</fullName>
    </recommendedName>
</protein>
<organism evidence="3 4">
    <name type="scientific">Williamsia phyllosphaerae</name>
    <dbReference type="NCBI Taxonomy" id="885042"/>
    <lineage>
        <taxon>Bacteria</taxon>
        <taxon>Bacillati</taxon>
        <taxon>Actinomycetota</taxon>
        <taxon>Actinomycetes</taxon>
        <taxon>Mycobacteriales</taxon>
        <taxon>Nocardiaceae</taxon>
        <taxon>Williamsia</taxon>
    </lineage>
</organism>
<dbReference type="Proteomes" id="UP000632454">
    <property type="component" value="Unassembled WGS sequence"/>
</dbReference>
<keyword evidence="4" id="KW-1185">Reference proteome</keyword>
<comment type="caution">
    <text evidence="3">The sequence shown here is derived from an EMBL/GenBank/DDBJ whole genome shotgun (WGS) entry which is preliminary data.</text>
</comment>
<evidence type="ECO:0000256" key="1">
    <source>
        <dbReference type="SAM" id="MobiDB-lite"/>
    </source>
</evidence>
<dbReference type="Pfam" id="PF16170">
    <property type="entry name" value="DUF4873"/>
    <property type="match status" value="1"/>
</dbReference>
<feature type="compositionally biased region" description="Acidic residues" evidence="1">
    <location>
        <begin position="1"/>
        <end position="14"/>
    </location>
</feature>
<name>A0ABQ1U2G5_9NOCA</name>
<sequence length="115" mass="11726">MSDADESGHDDDDAGSYSGPATVTVAGRRPVEVPVQLVGHFDPIAGKFVWQGRIRGLTAASDPDDPPVADGTDVHIATPRGAGDGLLAAQDAFGGHVVTGVGAPPFAQLPDDVER</sequence>
<proteinExistence type="predicted"/>